<dbReference type="InterPro" id="IPR000595">
    <property type="entry name" value="cNMP-bd_dom"/>
</dbReference>
<dbReference type="Pfam" id="PF00027">
    <property type="entry name" value="cNMP_binding"/>
    <property type="match status" value="1"/>
</dbReference>
<dbReference type="EMBL" id="CP081495">
    <property type="protein sequence ID" value="UYW02578.1"/>
    <property type="molecule type" value="Genomic_DNA"/>
</dbReference>
<gene>
    <name evidence="2" type="ORF">K5I29_00715</name>
</gene>
<evidence type="ECO:0000313" key="2">
    <source>
        <dbReference type="EMBL" id="UYW02578.1"/>
    </source>
</evidence>
<protein>
    <submittedName>
        <fullName evidence="2">Crp/Fnr family transcriptional regulator</fullName>
    </submittedName>
</protein>
<proteinExistence type="predicted"/>
<dbReference type="PROSITE" id="PS50042">
    <property type="entry name" value="CNMP_BINDING_3"/>
    <property type="match status" value="1"/>
</dbReference>
<name>A0ABY6M4J5_9FLAO</name>
<sequence>MEQAYDVLLSHIHKKIVLTENEEKTLVTFFNLKSLKKKQLVLQEGGISDSISFVATGLLRSYTMNEKGNEHISLFAWEGWWISNFNSFICGGEAKLNIDAIEDSTLLQLTRENYEKMLEAIPAMEKYFRILYQNSLTTKDTRLISANTHTAEEKYIHFLESYPNLIKRLPQNLIASYLGITPETISRIKKKIND</sequence>
<dbReference type="Proteomes" id="UP001163328">
    <property type="component" value="Chromosome"/>
</dbReference>
<dbReference type="Gene3D" id="2.60.120.10">
    <property type="entry name" value="Jelly Rolls"/>
    <property type="match status" value="1"/>
</dbReference>
<organism evidence="2 3">
    <name type="scientific">Flavobacterium agricola</name>
    <dbReference type="NCBI Taxonomy" id="2870839"/>
    <lineage>
        <taxon>Bacteria</taxon>
        <taxon>Pseudomonadati</taxon>
        <taxon>Bacteroidota</taxon>
        <taxon>Flavobacteriia</taxon>
        <taxon>Flavobacteriales</taxon>
        <taxon>Flavobacteriaceae</taxon>
        <taxon>Flavobacterium</taxon>
    </lineage>
</organism>
<keyword evidence="3" id="KW-1185">Reference proteome</keyword>
<dbReference type="SUPFAM" id="SSF51206">
    <property type="entry name" value="cAMP-binding domain-like"/>
    <property type="match status" value="1"/>
</dbReference>
<accession>A0ABY6M4J5</accession>
<evidence type="ECO:0000259" key="1">
    <source>
        <dbReference type="PROSITE" id="PS50042"/>
    </source>
</evidence>
<feature type="domain" description="Cyclic nucleotide-binding" evidence="1">
    <location>
        <begin position="18"/>
        <end position="118"/>
    </location>
</feature>
<dbReference type="InterPro" id="IPR018490">
    <property type="entry name" value="cNMP-bd_dom_sf"/>
</dbReference>
<reference evidence="2" key="1">
    <citation type="submission" date="2021-08" db="EMBL/GenBank/DDBJ databases">
        <title>Flavobacterium sp. strain CC-SYL302.</title>
        <authorList>
            <person name="Lin S.-Y."/>
            <person name="Lee T.-H."/>
            <person name="Young C.-C."/>
        </authorList>
    </citation>
    <scope>NUCLEOTIDE SEQUENCE</scope>
    <source>
        <strain evidence="2">CC-SYL302</strain>
    </source>
</reference>
<evidence type="ECO:0000313" key="3">
    <source>
        <dbReference type="Proteomes" id="UP001163328"/>
    </source>
</evidence>
<dbReference type="InterPro" id="IPR014710">
    <property type="entry name" value="RmlC-like_jellyroll"/>
</dbReference>